<dbReference type="Gene3D" id="1.10.3110.10">
    <property type="entry name" value="protoporphyrinogen ix oxidase, domain 3"/>
    <property type="match status" value="1"/>
</dbReference>
<evidence type="ECO:0000256" key="3">
    <source>
        <dbReference type="ARBA" id="ARBA00004744"/>
    </source>
</evidence>
<dbReference type="NCBIfam" id="TIGR00562">
    <property type="entry name" value="proto_IX_ox"/>
    <property type="match status" value="1"/>
</dbReference>
<feature type="domain" description="Amine oxidase" evidence="12">
    <location>
        <begin position="15"/>
        <end position="456"/>
    </location>
</feature>
<dbReference type="GO" id="GO:0004729">
    <property type="term" value="F:oxygen-dependent protoporphyrinogen oxidase activity"/>
    <property type="evidence" value="ECO:0007669"/>
    <property type="project" value="UniProtKB-UniRule"/>
</dbReference>
<comment type="similarity">
    <text evidence="4 11">Belongs to the protoporphyrinogen/coproporphyrinogen oxidase family. Coproporphyrinogen III oxidase subfamily.</text>
</comment>
<dbReference type="EC" id="1.3.3.15" evidence="5 11"/>
<dbReference type="Proteomes" id="UP000002508">
    <property type="component" value="Chromosome"/>
</dbReference>
<comment type="cofactor">
    <cofactor evidence="2 11">
        <name>FAD</name>
        <dbReference type="ChEBI" id="CHEBI:57692"/>
    </cofactor>
</comment>
<evidence type="ECO:0000256" key="2">
    <source>
        <dbReference type="ARBA" id="ARBA00001974"/>
    </source>
</evidence>
<reference evidence="13" key="1">
    <citation type="submission" date="2008-12" db="EMBL/GenBank/DDBJ databases">
        <title>Complete sequence of Chloroflexus aggregans DSM 9485.</title>
        <authorList>
            <consortium name="US DOE Joint Genome Institute"/>
            <person name="Lucas S."/>
            <person name="Copeland A."/>
            <person name="Lapidus A."/>
            <person name="Glavina del Rio T."/>
            <person name="Dalin E."/>
            <person name="Tice H."/>
            <person name="Pitluck S."/>
            <person name="Foster B."/>
            <person name="Larimer F."/>
            <person name="Land M."/>
            <person name="Hauser L."/>
            <person name="Kyrpides N."/>
            <person name="Mikhailova N."/>
            <person name="Bryant D."/>
            <person name="Richardson P."/>
        </authorList>
    </citation>
    <scope>NUCLEOTIDE SEQUENCE</scope>
    <source>
        <strain evidence="13">DSM 9485</strain>
    </source>
</reference>
<dbReference type="Gene3D" id="3.50.50.60">
    <property type="entry name" value="FAD/NAD(P)-binding domain"/>
    <property type="match status" value="1"/>
</dbReference>
<comment type="function">
    <text evidence="11">Involved in coproporphyrin-dependent heme b biosynthesis. Catalyzes the oxidation of coproporphyrinogen III to coproporphyrin III.</text>
</comment>
<evidence type="ECO:0000256" key="9">
    <source>
        <dbReference type="ARBA" id="ARBA00023002"/>
    </source>
</evidence>
<keyword evidence="10 11" id="KW-0350">Heme biosynthesis</keyword>
<dbReference type="SUPFAM" id="SSF51905">
    <property type="entry name" value="FAD/NAD(P)-binding domain"/>
    <property type="match status" value="1"/>
</dbReference>
<organism evidence="13 14">
    <name type="scientific">Chloroflexus aggregans (strain MD-66 / DSM 9485)</name>
    <dbReference type="NCBI Taxonomy" id="326427"/>
    <lineage>
        <taxon>Bacteria</taxon>
        <taxon>Bacillati</taxon>
        <taxon>Chloroflexota</taxon>
        <taxon>Chloroflexia</taxon>
        <taxon>Chloroflexales</taxon>
        <taxon>Chloroflexineae</taxon>
        <taxon>Chloroflexaceae</taxon>
        <taxon>Chloroflexus</taxon>
    </lineage>
</organism>
<gene>
    <name evidence="13" type="ordered locus">Cagg_3367</name>
</gene>
<keyword evidence="8 11" id="KW-0274">FAD</keyword>
<dbReference type="eggNOG" id="COG1232">
    <property type="taxonomic scope" value="Bacteria"/>
</dbReference>
<dbReference type="STRING" id="326427.Cagg_3367"/>
<sequence>MMMANYDSVVIGGGIGGLAAAYTLYKRGYRVLVIEAANRVGGVIHSITTPEGFTLDCGPNTIGTNDVRLWQELIDLGLRDRIRPAARCGRRRYILINGTPIEIPSSPVGLITTRLLSWRGKLRVLGEPFVNIGTPTGEESVAAFFSRRIGHEAVAHLLDPFVAGVYAGDPNQLSAAAVFPSLWEAVQRGGSIVRGMLRRPKQKTLISEPKMRSRTFSFQGGLADWPRAIARALGTGNVWTGRRAVGLRDLGTYWEVTVDGTGRLETITTRSVIIATPAYVAAELVEALDPAAASALRSIPYAPVSVVHLGFRRDQLSHELNGFGVLAPSSERRQFLGILWASSLFPHVAPPDRVLTITLSGGAIRPEVAEQSEEALIESAIRDNQEVLGIRGQPLLTHVTRWHHAIAQYTLGHRERIATLERLEQRRPTLQLTGSYRGGIGIPKTWASGVGAGERIAAALDAQGTTADTLEQARG</sequence>
<dbReference type="InterPro" id="IPR036188">
    <property type="entry name" value="FAD/NAD-bd_sf"/>
</dbReference>
<evidence type="ECO:0000313" key="13">
    <source>
        <dbReference type="EMBL" id="ACL26211.1"/>
    </source>
</evidence>
<comment type="catalytic activity">
    <reaction evidence="1">
        <text>coproporphyrinogen III + 3 O2 = coproporphyrin III + 3 H2O2</text>
        <dbReference type="Rhea" id="RHEA:43436"/>
        <dbReference type="ChEBI" id="CHEBI:15379"/>
        <dbReference type="ChEBI" id="CHEBI:16240"/>
        <dbReference type="ChEBI" id="CHEBI:57309"/>
        <dbReference type="ChEBI" id="CHEBI:131725"/>
        <dbReference type="EC" id="1.3.3.15"/>
    </reaction>
    <physiologicalReaction direction="left-to-right" evidence="1">
        <dbReference type="Rhea" id="RHEA:43437"/>
    </physiologicalReaction>
</comment>
<keyword evidence="9 11" id="KW-0560">Oxidoreductase</keyword>
<dbReference type="Pfam" id="PF01593">
    <property type="entry name" value="Amino_oxidase"/>
    <property type="match status" value="1"/>
</dbReference>
<dbReference type="HOGENOM" id="CLU_009629_3_0_0"/>
<name>B8G8T6_CHLAD</name>
<dbReference type="PANTHER" id="PTHR42923:SF3">
    <property type="entry name" value="PROTOPORPHYRINOGEN OXIDASE"/>
    <property type="match status" value="1"/>
</dbReference>
<keyword evidence="11" id="KW-0963">Cytoplasm</keyword>
<evidence type="ECO:0000256" key="5">
    <source>
        <dbReference type="ARBA" id="ARBA00012402"/>
    </source>
</evidence>
<comment type="pathway">
    <text evidence="3 11">Porphyrin-containing compound metabolism; protoheme biosynthesis.</text>
</comment>
<dbReference type="Gene3D" id="3.90.660.20">
    <property type="entry name" value="Protoporphyrinogen oxidase, mitochondrial, domain 2"/>
    <property type="match status" value="1"/>
</dbReference>
<dbReference type="PANTHER" id="PTHR42923">
    <property type="entry name" value="PROTOPORPHYRINOGEN OXIDASE"/>
    <property type="match status" value="1"/>
</dbReference>
<dbReference type="InterPro" id="IPR004572">
    <property type="entry name" value="Protoporphyrinogen_oxidase"/>
</dbReference>
<evidence type="ECO:0000256" key="4">
    <source>
        <dbReference type="ARBA" id="ARBA00008310"/>
    </source>
</evidence>
<accession>B8G8T6</accession>
<proteinExistence type="inferred from homology"/>
<dbReference type="AlphaFoldDB" id="B8G8T6"/>
<dbReference type="EMBL" id="CP001337">
    <property type="protein sequence ID" value="ACL26211.1"/>
    <property type="molecule type" value="Genomic_DNA"/>
</dbReference>
<dbReference type="InterPro" id="IPR050464">
    <property type="entry name" value="Zeta_carotene_desat/Oxidored"/>
</dbReference>
<protein>
    <recommendedName>
        <fullName evidence="6 11">Coproporphyrinogen III oxidase</fullName>
        <ecNumber evidence="5 11">1.3.3.15</ecNumber>
    </recommendedName>
</protein>
<evidence type="ECO:0000313" key="14">
    <source>
        <dbReference type="Proteomes" id="UP000002508"/>
    </source>
</evidence>
<keyword evidence="7 11" id="KW-0285">Flavoprotein</keyword>
<evidence type="ECO:0000256" key="1">
    <source>
        <dbReference type="ARBA" id="ARBA00001755"/>
    </source>
</evidence>
<dbReference type="InterPro" id="IPR002937">
    <property type="entry name" value="Amino_oxidase"/>
</dbReference>
<evidence type="ECO:0000256" key="10">
    <source>
        <dbReference type="ARBA" id="ARBA00023133"/>
    </source>
</evidence>
<keyword evidence="14" id="KW-1185">Reference proteome</keyword>
<dbReference type="SUPFAM" id="SSF54373">
    <property type="entry name" value="FAD-linked reductases, C-terminal domain"/>
    <property type="match status" value="1"/>
</dbReference>
<dbReference type="GO" id="GO:0006783">
    <property type="term" value="P:heme biosynthetic process"/>
    <property type="evidence" value="ECO:0007669"/>
    <property type="project" value="UniProtKB-UniRule"/>
</dbReference>
<dbReference type="KEGG" id="cag:Cagg_3367"/>
<dbReference type="GO" id="GO:0005737">
    <property type="term" value="C:cytoplasm"/>
    <property type="evidence" value="ECO:0007669"/>
    <property type="project" value="UniProtKB-SubCell"/>
</dbReference>
<evidence type="ECO:0000256" key="6">
    <source>
        <dbReference type="ARBA" id="ARBA00019046"/>
    </source>
</evidence>
<evidence type="ECO:0000259" key="12">
    <source>
        <dbReference type="Pfam" id="PF01593"/>
    </source>
</evidence>
<comment type="subcellular location">
    <subcellularLocation>
        <location evidence="11">Cytoplasm</location>
    </subcellularLocation>
</comment>
<evidence type="ECO:0000256" key="11">
    <source>
        <dbReference type="RuleBase" id="RU364052"/>
    </source>
</evidence>
<dbReference type="UniPathway" id="UPA00252"/>
<evidence type="ECO:0000256" key="8">
    <source>
        <dbReference type="ARBA" id="ARBA00022827"/>
    </source>
</evidence>
<evidence type="ECO:0000256" key="7">
    <source>
        <dbReference type="ARBA" id="ARBA00022630"/>
    </source>
</evidence>
<dbReference type="RefSeq" id="WP_015942058.1">
    <property type="nucleotide sequence ID" value="NC_011831.1"/>
</dbReference>